<protein>
    <submittedName>
        <fullName evidence="2">Uncharacterized protein LOC111086028</fullName>
    </submittedName>
</protein>
<reference evidence="2" key="1">
    <citation type="submission" date="2025-08" db="UniProtKB">
        <authorList>
            <consortium name="RefSeq"/>
        </authorList>
    </citation>
    <scope>IDENTIFICATION</scope>
    <source>
        <tissue evidence="2">Muscle</tissue>
    </source>
</reference>
<name>A0ABM1SHD5_LIMPO</name>
<proteinExistence type="predicted"/>
<organism evidence="1 2">
    <name type="scientific">Limulus polyphemus</name>
    <name type="common">Atlantic horseshoe crab</name>
    <dbReference type="NCBI Taxonomy" id="6850"/>
    <lineage>
        <taxon>Eukaryota</taxon>
        <taxon>Metazoa</taxon>
        <taxon>Ecdysozoa</taxon>
        <taxon>Arthropoda</taxon>
        <taxon>Chelicerata</taxon>
        <taxon>Merostomata</taxon>
        <taxon>Xiphosura</taxon>
        <taxon>Limulidae</taxon>
        <taxon>Limulus</taxon>
    </lineage>
</organism>
<evidence type="ECO:0000313" key="2">
    <source>
        <dbReference type="RefSeq" id="XP_022243040.1"/>
    </source>
</evidence>
<evidence type="ECO:0000313" key="1">
    <source>
        <dbReference type="Proteomes" id="UP000694941"/>
    </source>
</evidence>
<keyword evidence="1" id="KW-1185">Reference proteome</keyword>
<sequence>MVQHCFVCRETENLKMKTLINIALILTISVVVLSKPPTPPFCELTVDQLTKFVACQREKIPVWFLREFDDCKNELMAGTTDVEVLVTICEGEETGRMFGACIRPSIDLIEEELRKIDEECIRQVEA</sequence>
<dbReference type="RefSeq" id="XP_022243040.1">
    <property type="nucleotide sequence ID" value="XM_022387332.1"/>
</dbReference>
<dbReference type="Proteomes" id="UP000694941">
    <property type="component" value="Unplaced"/>
</dbReference>
<dbReference type="GeneID" id="111086028"/>
<gene>
    <name evidence="2" type="primary">LOC111086028</name>
</gene>
<accession>A0ABM1SHD5</accession>